<protein>
    <submittedName>
        <fullName evidence="1">Uncharacterized protein</fullName>
    </submittedName>
</protein>
<accession>A0ABR9L2T9</accession>
<gene>
    <name evidence="1" type="ORF">H4W30_002095</name>
</gene>
<evidence type="ECO:0000313" key="1">
    <source>
        <dbReference type="EMBL" id="MBE1575048.1"/>
    </source>
</evidence>
<evidence type="ECO:0000313" key="2">
    <source>
        <dbReference type="Proteomes" id="UP000656548"/>
    </source>
</evidence>
<name>A0ABR9L2T9_9PSEU</name>
<proteinExistence type="predicted"/>
<sequence>MTEQADTRTCAFPGDHEHDHEMCIDTLAERVAHDHGPALVEHAERGHTRPLAAAAQLRAIAGEMPYHEQQDVANQLEQLGARVSGSLGSDHPGSQRIQEAINDAMKSSSDTYAALERVAQAANEVADNLMR</sequence>
<comment type="caution">
    <text evidence="1">The sequence shown here is derived from an EMBL/GenBank/DDBJ whole genome shotgun (WGS) entry which is preliminary data.</text>
</comment>
<dbReference type="EMBL" id="JADBEJ010000003">
    <property type="protein sequence ID" value="MBE1575048.1"/>
    <property type="molecule type" value="Genomic_DNA"/>
</dbReference>
<keyword evidence="2" id="KW-1185">Reference proteome</keyword>
<dbReference type="RefSeq" id="WP_191334900.1">
    <property type="nucleotide sequence ID" value="NZ_JADBEJ010000003.1"/>
</dbReference>
<reference evidence="1 2" key="1">
    <citation type="submission" date="2020-10" db="EMBL/GenBank/DDBJ databases">
        <title>Sequencing the genomes of 1000 actinobacteria strains.</title>
        <authorList>
            <person name="Klenk H.-P."/>
        </authorList>
    </citation>
    <scope>NUCLEOTIDE SEQUENCE [LARGE SCALE GENOMIC DNA]</scope>
    <source>
        <strain evidence="1 2">DSM 46661</strain>
    </source>
</reference>
<dbReference type="Proteomes" id="UP000656548">
    <property type="component" value="Unassembled WGS sequence"/>
</dbReference>
<organism evidence="1 2">
    <name type="scientific">Amycolatopsis roodepoortensis</name>
    <dbReference type="NCBI Taxonomy" id="700274"/>
    <lineage>
        <taxon>Bacteria</taxon>
        <taxon>Bacillati</taxon>
        <taxon>Actinomycetota</taxon>
        <taxon>Actinomycetes</taxon>
        <taxon>Pseudonocardiales</taxon>
        <taxon>Pseudonocardiaceae</taxon>
        <taxon>Amycolatopsis</taxon>
    </lineage>
</organism>